<dbReference type="AlphaFoldDB" id="A0A4S2MTE8"/>
<dbReference type="PANTHER" id="PTHR13044:SF14">
    <property type="entry name" value="CRYPTOCEPHAL, ISOFORM A"/>
    <property type="match status" value="1"/>
</dbReference>
<dbReference type="PANTHER" id="PTHR13044">
    <property type="entry name" value="ACTIVATING TRANSCRIPTION FACTOR ATF 4/5"/>
    <property type="match status" value="1"/>
</dbReference>
<feature type="compositionally biased region" description="Basic and acidic residues" evidence="6">
    <location>
        <begin position="190"/>
        <end position="200"/>
    </location>
</feature>
<feature type="compositionally biased region" description="Low complexity" evidence="6">
    <location>
        <begin position="170"/>
        <end position="181"/>
    </location>
</feature>
<dbReference type="Pfam" id="PF07716">
    <property type="entry name" value="bZIP_2"/>
    <property type="match status" value="1"/>
</dbReference>
<dbReference type="CDD" id="cd14705">
    <property type="entry name" value="bZIP_Zip1"/>
    <property type="match status" value="1"/>
</dbReference>
<evidence type="ECO:0000256" key="6">
    <source>
        <dbReference type="SAM" id="MobiDB-lite"/>
    </source>
</evidence>
<keyword evidence="2" id="KW-0805">Transcription regulation</keyword>
<evidence type="ECO:0000259" key="7">
    <source>
        <dbReference type="PROSITE" id="PS50217"/>
    </source>
</evidence>
<feature type="compositionally biased region" description="Basic and acidic residues" evidence="6">
    <location>
        <begin position="217"/>
        <end position="226"/>
    </location>
</feature>
<feature type="region of interest" description="Disordered" evidence="6">
    <location>
        <begin position="142"/>
        <end position="226"/>
    </location>
</feature>
<dbReference type="STRING" id="341454.A0A4S2MTE8"/>
<proteinExistence type="predicted"/>
<dbReference type="Gene3D" id="1.20.5.170">
    <property type="match status" value="1"/>
</dbReference>
<dbReference type="GO" id="GO:0005634">
    <property type="term" value="C:nucleus"/>
    <property type="evidence" value="ECO:0007669"/>
    <property type="project" value="UniProtKB-SubCell"/>
</dbReference>
<evidence type="ECO:0000256" key="1">
    <source>
        <dbReference type="ARBA" id="ARBA00004123"/>
    </source>
</evidence>
<feature type="region of interest" description="Disordered" evidence="6">
    <location>
        <begin position="117"/>
        <end position="136"/>
    </location>
</feature>
<protein>
    <recommendedName>
        <fullName evidence="7">BZIP domain-containing protein</fullName>
    </recommendedName>
</protein>
<evidence type="ECO:0000256" key="4">
    <source>
        <dbReference type="ARBA" id="ARBA00023163"/>
    </source>
</evidence>
<dbReference type="Proteomes" id="UP000298138">
    <property type="component" value="Unassembled WGS sequence"/>
</dbReference>
<dbReference type="InterPro" id="IPR046347">
    <property type="entry name" value="bZIP_sf"/>
</dbReference>
<dbReference type="OrthoDB" id="1939598at2759"/>
<organism evidence="8 9">
    <name type="scientific">Ascodesmis nigricans</name>
    <dbReference type="NCBI Taxonomy" id="341454"/>
    <lineage>
        <taxon>Eukaryota</taxon>
        <taxon>Fungi</taxon>
        <taxon>Dikarya</taxon>
        <taxon>Ascomycota</taxon>
        <taxon>Pezizomycotina</taxon>
        <taxon>Pezizomycetes</taxon>
        <taxon>Pezizales</taxon>
        <taxon>Ascodesmidaceae</taxon>
        <taxon>Ascodesmis</taxon>
    </lineage>
</organism>
<dbReference type="FunFam" id="1.20.5.170:FF:000075">
    <property type="entry name" value="BZIP transcription factor (MetR)"/>
    <property type="match status" value="1"/>
</dbReference>
<dbReference type="SUPFAM" id="SSF57959">
    <property type="entry name" value="Leucine zipper domain"/>
    <property type="match status" value="1"/>
</dbReference>
<dbReference type="GO" id="GO:0001228">
    <property type="term" value="F:DNA-binding transcription activator activity, RNA polymerase II-specific"/>
    <property type="evidence" value="ECO:0007669"/>
    <property type="project" value="TreeGrafter"/>
</dbReference>
<evidence type="ECO:0000256" key="5">
    <source>
        <dbReference type="ARBA" id="ARBA00023242"/>
    </source>
</evidence>
<dbReference type="PROSITE" id="PS50217">
    <property type="entry name" value="BZIP"/>
    <property type="match status" value="1"/>
</dbReference>
<sequence>MSSNAGRRGLNVTSYLQNLNMPLQEDVIDAYNPADDLSLWADTTFFDFDLGMHVQRTSTEEEERKPTVIDPSLKEAGAEFDFLNDLHSFEPSPFDYNPGFAEFTDHQQLHSVSPTVVPQIHTPAPPPQQHPQATHSHVLPKVSPITAPSSLPSTPAVSAAPTRTVKRKASAISSPASSDASPQHLDLEEESRRAAEEDKRRRNTAASARFRIKKKQKEQQLEKTAREMSERVAILEQRIQTLEMENKWLKNLIVEKNGGKSGEEIMQPQTPGMKEDGEVLVAA</sequence>
<dbReference type="GO" id="GO:0000977">
    <property type="term" value="F:RNA polymerase II transcription regulatory region sequence-specific DNA binding"/>
    <property type="evidence" value="ECO:0007669"/>
    <property type="project" value="TreeGrafter"/>
</dbReference>
<comment type="subcellular location">
    <subcellularLocation>
        <location evidence="1">Nucleus</location>
    </subcellularLocation>
</comment>
<feature type="domain" description="BZIP" evidence="7">
    <location>
        <begin position="193"/>
        <end position="256"/>
    </location>
</feature>
<keyword evidence="3" id="KW-0238">DNA-binding</keyword>
<keyword evidence="9" id="KW-1185">Reference proteome</keyword>
<keyword evidence="4" id="KW-0804">Transcription</keyword>
<dbReference type="EMBL" id="ML220129">
    <property type="protein sequence ID" value="TGZ79764.1"/>
    <property type="molecule type" value="Genomic_DNA"/>
</dbReference>
<evidence type="ECO:0000256" key="2">
    <source>
        <dbReference type="ARBA" id="ARBA00023015"/>
    </source>
</evidence>
<dbReference type="InParanoid" id="A0A4S2MTE8"/>
<name>A0A4S2MTE8_9PEZI</name>
<reference evidence="8 9" key="1">
    <citation type="submission" date="2019-04" db="EMBL/GenBank/DDBJ databases">
        <title>Comparative genomics and transcriptomics to analyze fruiting body development in filamentous ascomycetes.</title>
        <authorList>
            <consortium name="DOE Joint Genome Institute"/>
            <person name="Lutkenhaus R."/>
            <person name="Traeger S."/>
            <person name="Breuer J."/>
            <person name="Kuo A."/>
            <person name="Lipzen A."/>
            <person name="Pangilinan J."/>
            <person name="Dilworth D."/>
            <person name="Sandor L."/>
            <person name="Poggeler S."/>
            <person name="Barry K."/>
            <person name="Grigoriev I.V."/>
            <person name="Nowrousian M."/>
        </authorList>
    </citation>
    <scope>NUCLEOTIDE SEQUENCE [LARGE SCALE GENOMIC DNA]</scope>
    <source>
        <strain evidence="8 9">CBS 389.68</strain>
    </source>
</reference>
<feature type="compositionally biased region" description="Polar residues" evidence="6">
    <location>
        <begin position="146"/>
        <end position="156"/>
    </location>
</feature>
<evidence type="ECO:0000313" key="8">
    <source>
        <dbReference type="EMBL" id="TGZ79764.1"/>
    </source>
</evidence>
<keyword evidence="5" id="KW-0539">Nucleus</keyword>
<evidence type="ECO:0000313" key="9">
    <source>
        <dbReference type="Proteomes" id="UP000298138"/>
    </source>
</evidence>
<dbReference type="PROSITE" id="PS00036">
    <property type="entry name" value="BZIP_BASIC"/>
    <property type="match status" value="1"/>
</dbReference>
<gene>
    <name evidence="8" type="ORF">EX30DRAFT_349991</name>
</gene>
<evidence type="ECO:0000256" key="3">
    <source>
        <dbReference type="ARBA" id="ARBA00023125"/>
    </source>
</evidence>
<accession>A0A4S2MTE8</accession>
<feature type="region of interest" description="Disordered" evidence="6">
    <location>
        <begin position="260"/>
        <end position="283"/>
    </location>
</feature>
<dbReference type="InterPro" id="IPR004827">
    <property type="entry name" value="bZIP"/>
</dbReference>